<sequence>MAIARVTDIIAASKDSFDDAVKKGVKRANKTLKNVQGAWVQDMKVECDGDGNIQEYRVAMKVTFILED</sequence>
<dbReference type="Gene3D" id="3.30.1660.10">
    <property type="entry name" value="Flavin-binding protein dodecin"/>
    <property type="match status" value="1"/>
</dbReference>
<comment type="caution">
    <text evidence="1">The sequence shown here is derived from an EMBL/GenBank/DDBJ whole genome shotgun (WGS) entry which is preliminary data.</text>
</comment>
<dbReference type="InterPro" id="IPR036694">
    <property type="entry name" value="Dodecin-like_sf"/>
</dbReference>
<accession>A0A840I0D9</accession>
<gene>
    <name evidence="1" type="ORF">GGQ59_000251</name>
</gene>
<evidence type="ECO:0000313" key="1">
    <source>
        <dbReference type="EMBL" id="MBB4657751.1"/>
    </source>
</evidence>
<keyword evidence="2" id="KW-1185">Reference proteome</keyword>
<evidence type="ECO:0008006" key="3">
    <source>
        <dbReference type="Google" id="ProtNLM"/>
    </source>
</evidence>
<dbReference type="InterPro" id="IPR025543">
    <property type="entry name" value="Dodecin-like"/>
</dbReference>
<dbReference type="RefSeq" id="WP_183815106.1">
    <property type="nucleotide sequence ID" value="NZ_JACHOB010000001.1"/>
</dbReference>
<dbReference type="PANTHER" id="PTHR39324">
    <property type="entry name" value="CALCIUM DODECIN"/>
    <property type="match status" value="1"/>
</dbReference>
<dbReference type="PANTHER" id="PTHR39324:SF1">
    <property type="entry name" value="CALCIUM DODECIN"/>
    <property type="match status" value="1"/>
</dbReference>
<proteinExistence type="predicted"/>
<dbReference type="EMBL" id="JACHOB010000001">
    <property type="protein sequence ID" value="MBB4657751.1"/>
    <property type="molecule type" value="Genomic_DNA"/>
</dbReference>
<name>A0A840I0D9_9PROT</name>
<dbReference type="SUPFAM" id="SSF89807">
    <property type="entry name" value="Dodecin-like"/>
    <property type="match status" value="1"/>
</dbReference>
<organism evidence="1 2">
    <name type="scientific">Parvularcula dongshanensis</name>
    <dbReference type="NCBI Taxonomy" id="1173995"/>
    <lineage>
        <taxon>Bacteria</taxon>
        <taxon>Pseudomonadati</taxon>
        <taxon>Pseudomonadota</taxon>
        <taxon>Alphaproteobacteria</taxon>
        <taxon>Parvularculales</taxon>
        <taxon>Parvularculaceae</taxon>
        <taxon>Parvularcula</taxon>
    </lineage>
</organism>
<protein>
    <recommendedName>
        <fullName evidence="3">Dodecin domain-containing protein</fullName>
    </recommendedName>
</protein>
<dbReference type="Proteomes" id="UP000563524">
    <property type="component" value="Unassembled WGS sequence"/>
</dbReference>
<evidence type="ECO:0000313" key="2">
    <source>
        <dbReference type="Proteomes" id="UP000563524"/>
    </source>
</evidence>
<dbReference type="AlphaFoldDB" id="A0A840I0D9"/>
<dbReference type="InterPro" id="IPR009923">
    <property type="entry name" value="Dodecin"/>
</dbReference>
<reference evidence="1 2" key="1">
    <citation type="submission" date="2020-08" db="EMBL/GenBank/DDBJ databases">
        <title>Genomic Encyclopedia of Type Strains, Phase IV (KMG-IV): sequencing the most valuable type-strain genomes for metagenomic binning, comparative biology and taxonomic classification.</title>
        <authorList>
            <person name="Goeker M."/>
        </authorList>
    </citation>
    <scope>NUCLEOTIDE SEQUENCE [LARGE SCALE GENOMIC DNA]</scope>
    <source>
        <strain evidence="1 2">DSM 102850</strain>
    </source>
</reference>
<dbReference type="Pfam" id="PF07311">
    <property type="entry name" value="Dodecin"/>
    <property type="match status" value="1"/>
</dbReference>